<protein>
    <submittedName>
        <fullName evidence="1">Uncharacterized protein</fullName>
    </submittedName>
</protein>
<keyword evidence="2" id="KW-1185">Reference proteome</keyword>
<dbReference type="EMBL" id="LS991951">
    <property type="protein sequence ID" value="SYV97181.1"/>
    <property type="molecule type" value="Genomic_DNA"/>
</dbReference>
<proteinExistence type="predicted"/>
<feature type="non-terminal residue" evidence="1">
    <location>
        <position position="38"/>
    </location>
</feature>
<dbReference type="Proteomes" id="UP000257559">
    <property type="component" value="Chromosome"/>
</dbReference>
<evidence type="ECO:0000313" key="1">
    <source>
        <dbReference type="EMBL" id="SYV97181.1"/>
    </source>
</evidence>
<name>A0A3B0QAV0_9BACT</name>
<dbReference type="KEGG" id="medw:NCTC10132_00540"/>
<gene>
    <name evidence="1" type="ORF">NCTC10132_00540</name>
</gene>
<evidence type="ECO:0000313" key="2">
    <source>
        <dbReference type="Proteomes" id="UP000257559"/>
    </source>
</evidence>
<dbReference type="AlphaFoldDB" id="A0A3B0QAV0"/>
<sequence>MADYNVSSSYNPNDTIYSRITFDNLAFDPEDYTREGDW</sequence>
<accession>A0A3B0QAV0</accession>
<reference evidence="2" key="1">
    <citation type="submission" date="2018-06" db="EMBL/GenBank/DDBJ databases">
        <authorList>
            <consortium name="Pathogen Informatics"/>
        </authorList>
    </citation>
    <scope>NUCLEOTIDE SEQUENCE [LARGE SCALE GENOMIC DNA]</scope>
    <source>
        <strain evidence="2">NCTC10132</strain>
    </source>
</reference>
<organism evidence="1 2">
    <name type="scientific">Mycoplasmopsis edwardii</name>
    <dbReference type="NCBI Taxonomy" id="53558"/>
    <lineage>
        <taxon>Bacteria</taxon>
        <taxon>Bacillati</taxon>
        <taxon>Mycoplasmatota</taxon>
        <taxon>Mycoplasmoidales</taxon>
        <taxon>Metamycoplasmataceae</taxon>
        <taxon>Mycoplasmopsis</taxon>
    </lineage>
</organism>